<dbReference type="GO" id="GO:0000428">
    <property type="term" value="C:DNA-directed RNA polymerase complex"/>
    <property type="evidence" value="ECO:0007669"/>
    <property type="project" value="UniProtKB-KW"/>
</dbReference>
<proteinExistence type="predicted"/>
<evidence type="ECO:0000313" key="1">
    <source>
        <dbReference type="EMBL" id="MBW93125.1"/>
    </source>
</evidence>
<sequence>MTSSSHRLIPLTSERARSMRFSRDCDPCDGDGKCEYCSVEFQLRAKCMNDLTLDVTSKDLLSSDHRFVPVDFSDLSAFESSEPSRLLGGLLW</sequence>
<keyword evidence="1" id="KW-0804">Transcription</keyword>
<keyword evidence="1" id="KW-0240">DNA-directed RNA polymerase</keyword>
<organism evidence="1">
    <name type="scientific">Rhizophora mucronata</name>
    <name type="common">Asiatic mangrove</name>
    <dbReference type="NCBI Taxonomy" id="61149"/>
    <lineage>
        <taxon>Eukaryota</taxon>
        <taxon>Viridiplantae</taxon>
        <taxon>Streptophyta</taxon>
        <taxon>Embryophyta</taxon>
        <taxon>Tracheophyta</taxon>
        <taxon>Spermatophyta</taxon>
        <taxon>Magnoliopsida</taxon>
        <taxon>eudicotyledons</taxon>
        <taxon>Gunneridae</taxon>
        <taxon>Pentapetalae</taxon>
        <taxon>rosids</taxon>
        <taxon>fabids</taxon>
        <taxon>Malpighiales</taxon>
        <taxon>Rhizophoraceae</taxon>
        <taxon>Rhizophora</taxon>
    </lineage>
</organism>
<dbReference type="InterPro" id="IPR036643">
    <property type="entry name" value="RNApol_insert_sf"/>
</dbReference>
<dbReference type="SUPFAM" id="SSF56553">
    <property type="entry name" value="Insert subdomain of RNA polymerase alpha subunit"/>
    <property type="match status" value="1"/>
</dbReference>
<dbReference type="Gene3D" id="2.170.120.12">
    <property type="entry name" value="DNA-directed RNA polymerase, insert domain"/>
    <property type="match status" value="1"/>
</dbReference>
<protein>
    <submittedName>
        <fullName evidence="1">DNA-directed RNA polymerase II subunit</fullName>
    </submittedName>
</protein>
<name>A0A2P2JI39_RHIMU</name>
<accession>A0A2P2JI39</accession>
<reference evidence="1" key="1">
    <citation type="submission" date="2018-02" db="EMBL/GenBank/DDBJ databases">
        <title>Rhizophora mucronata_Transcriptome.</title>
        <authorList>
            <person name="Meera S.P."/>
            <person name="Sreeshan A."/>
            <person name="Augustine A."/>
        </authorList>
    </citation>
    <scope>NUCLEOTIDE SEQUENCE</scope>
    <source>
        <tissue evidence="1">Leaf</tissue>
    </source>
</reference>
<dbReference type="EMBL" id="GGEC01012642">
    <property type="protein sequence ID" value="MBW93125.1"/>
    <property type="molecule type" value="Transcribed_RNA"/>
</dbReference>
<dbReference type="AlphaFoldDB" id="A0A2P2JI39"/>